<evidence type="ECO:0000256" key="9">
    <source>
        <dbReference type="NCBIfam" id="TIGR00751"/>
    </source>
</evidence>
<evidence type="ECO:0000313" key="11">
    <source>
        <dbReference type="EMBL" id="KRT60043.1"/>
    </source>
</evidence>
<evidence type="ECO:0000313" key="13">
    <source>
        <dbReference type="Proteomes" id="UP000051634"/>
    </source>
</evidence>
<dbReference type="PANTHER" id="PTHR13929">
    <property type="entry name" value="1,4-DIHYDROXY-2-NAPHTHOATE OCTAPRENYLTRANSFERASE"/>
    <property type="match status" value="1"/>
</dbReference>
<evidence type="ECO:0000313" key="10">
    <source>
        <dbReference type="EMBL" id="KRT55297.1"/>
    </source>
</evidence>
<keyword evidence="2 8" id="KW-0474">Menaquinone biosynthesis</keyword>
<evidence type="ECO:0000256" key="1">
    <source>
        <dbReference type="ARBA" id="ARBA00004141"/>
    </source>
</evidence>
<dbReference type="HAMAP" id="MF_01937">
    <property type="entry name" value="MenA_1"/>
    <property type="match status" value="1"/>
</dbReference>
<evidence type="ECO:0000313" key="12">
    <source>
        <dbReference type="Proteomes" id="UP000051276"/>
    </source>
</evidence>
<dbReference type="EMBL" id="LMXI01000047">
    <property type="protein sequence ID" value="KRT60043.1"/>
    <property type="molecule type" value="Genomic_DNA"/>
</dbReference>
<comment type="caution">
    <text evidence="8">Lacks conserved residue(s) required for the propagation of feature annotation.</text>
</comment>
<reference evidence="12 13" key="1">
    <citation type="submission" date="2015-11" db="EMBL/GenBank/DDBJ databases">
        <title>The genome of Candidatus Endoriftia persephone in Ridgeia piscesae and population structure of the North Eastern Pacific vestimentiferan symbionts.</title>
        <authorList>
            <person name="Perez M."/>
            <person name="Juniper K.S."/>
        </authorList>
    </citation>
    <scope>NUCLEOTIDE SEQUENCE [LARGE SCALE GENOMIC DNA]</scope>
    <source>
        <strain evidence="11">Ind10</strain>
        <strain evidence="10">Ind11</strain>
    </source>
</reference>
<dbReference type="Proteomes" id="UP000051634">
    <property type="component" value="Unassembled WGS sequence"/>
</dbReference>
<name>A0A0T5ZB33_9GAMM</name>
<dbReference type="AlphaFoldDB" id="A0A0T5ZB33"/>
<proteinExistence type="inferred from homology"/>
<dbReference type="EC" id="2.5.1.74" evidence="8 9"/>
<evidence type="ECO:0000256" key="7">
    <source>
        <dbReference type="ARBA" id="ARBA00023136"/>
    </source>
</evidence>
<feature type="transmembrane region" description="Helical" evidence="8">
    <location>
        <begin position="167"/>
        <end position="189"/>
    </location>
</feature>
<organism evidence="11 12">
    <name type="scientific">endosymbiont of Ridgeia piscesae</name>
    <dbReference type="NCBI Taxonomy" id="54398"/>
    <lineage>
        <taxon>Bacteria</taxon>
        <taxon>Pseudomonadati</taxon>
        <taxon>Pseudomonadota</taxon>
        <taxon>Gammaproteobacteria</taxon>
        <taxon>sulfur-oxidizing symbionts</taxon>
    </lineage>
</organism>
<dbReference type="RefSeq" id="WP_005958975.1">
    <property type="nucleotide sequence ID" value="NZ_KQ556907.1"/>
</dbReference>
<keyword evidence="13" id="KW-1185">Reference proteome</keyword>
<dbReference type="PIRSF" id="PIRSF005355">
    <property type="entry name" value="UBIAD1"/>
    <property type="match status" value="1"/>
</dbReference>
<dbReference type="GO" id="GO:0046428">
    <property type="term" value="F:1,4-dihydroxy-2-naphthoate polyprenyltransferase activity"/>
    <property type="evidence" value="ECO:0007669"/>
    <property type="project" value="UniProtKB-UniRule"/>
</dbReference>
<protein>
    <recommendedName>
        <fullName evidence="8 9">1,4-dihydroxy-2-naphthoate octaprenyltransferase</fullName>
        <shortName evidence="8">DHNA-octaprenyltransferase</shortName>
        <ecNumber evidence="8 9">2.5.1.74</ecNumber>
    </recommendedName>
</protein>
<keyword evidence="5 8" id="KW-0812">Transmembrane</keyword>
<evidence type="ECO:0000256" key="5">
    <source>
        <dbReference type="ARBA" id="ARBA00022692"/>
    </source>
</evidence>
<dbReference type="PANTHER" id="PTHR13929:SF0">
    <property type="entry name" value="UBIA PRENYLTRANSFERASE DOMAIN-CONTAINING PROTEIN 1"/>
    <property type="match status" value="1"/>
</dbReference>
<comment type="pathway">
    <text evidence="8">Quinol/quinone metabolism; menaquinone biosynthesis; menaquinol from 1,4-dihydroxy-2-naphthoate: step 1/2.</text>
</comment>
<dbReference type="InterPro" id="IPR000537">
    <property type="entry name" value="UbiA_prenyltransferase"/>
</dbReference>
<dbReference type="STRING" id="54398.Ga0074115_11655"/>
<dbReference type="PATRIC" id="fig|54398.3.peg.1278"/>
<dbReference type="GO" id="GO:0009234">
    <property type="term" value="P:menaquinone biosynthetic process"/>
    <property type="evidence" value="ECO:0007669"/>
    <property type="project" value="UniProtKB-UniRule"/>
</dbReference>
<dbReference type="GO" id="GO:0042371">
    <property type="term" value="P:vitamin K biosynthetic process"/>
    <property type="evidence" value="ECO:0007669"/>
    <property type="project" value="TreeGrafter"/>
</dbReference>
<dbReference type="Proteomes" id="UP000051276">
    <property type="component" value="Unassembled WGS sequence"/>
</dbReference>
<keyword evidence="6 8" id="KW-1133">Transmembrane helix</keyword>
<dbReference type="Gene3D" id="1.10.357.140">
    <property type="entry name" value="UbiA prenyltransferase"/>
    <property type="match status" value="1"/>
</dbReference>
<evidence type="ECO:0000256" key="2">
    <source>
        <dbReference type="ARBA" id="ARBA00022428"/>
    </source>
</evidence>
<dbReference type="EMBL" id="LDXT01000081">
    <property type="protein sequence ID" value="KRT55297.1"/>
    <property type="molecule type" value="Genomic_DNA"/>
</dbReference>
<comment type="caution">
    <text evidence="11">The sequence shown here is derived from an EMBL/GenBank/DDBJ whole genome shotgun (WGS) entry which is preliminary data.</text>
</comment>
<dbReference type="InterPro" id="IPR044878">
    <property type="entry name" value="UbiA_sf"/>
</dbReference>
<evidence type="ECO:0000256" key="4">
    <source>
        <dbReference type="ARBA" id="ARBA00022679"/>
    </source>
</evidence>
<accession>A0A0T5ZB33</accession>
<dbReference type="InterPro" id="IPR004657">
    <property type="entry name" value="MenA"/>
</dbReference>
<keyword evidence="4 8" id="KW-0808">Transferase</keyword>
<evidence type="ECO:0000256" key="8">
    <source>
        <dbReference type="HAMAP-Rule" id="MF_01937"/>
    </source>
</evidence>
<dbReference type="OrthoDB" id="9767568at2"/>
<evidence type="ECO:0000256" key="6">
    <source>
        <dbReference type="ARBA" id="ARBA00022989"/>
    </source>
</evidence>
<feature type="transmembrane region" description="Helical" evidence="8">
    <location>
        <begin position="143"/>
        <end position="161"/>
    </location>
</feature>
<dbReference type="GO" id="GO:0005886">
    <property type="term" value="C:plasma membrane"/>
    <property type="evidence" value="ECO:0007669"/>
    <property type="project" value="UniProtKB-SubCell"/>
</dbReference>
<dbReference type="InterPro" id="IPR026046">
    <property type="entry name" value="UBIAD1"/>
</dbReference>
<evidence type="ECO:0000256" key="3">
    <source>
        <dbReference type="ARBA" id="ARBA00022475"/>
    </source>
</evidence>
<dbReference type="Pfam" id="PF01040">
    <property type="entry name" value="UbiA"/>
    <property type="match status" value="1"/>
</dbReference>
<feature type="transmembrane region" description="Helical" evidence="8">
    <location>
        <begin position="39"/>
        <end position="55"/>
    </location>
</feature>
<comment type="similarity">
    <text evidence="8">Belongs to the MenA family. Type 1 subfamily.</text>
</comment>
<comment type="function">
    <text evidence="8">Conversion of 1,4-dihydroxy-2-naphthoate (DHNA) to demethylmenaquinone (DMK).</text>
</comment>
<keyword evidence="3 8" id="KW-1003">Cell membrane</keyword>
<gene>
    <name evidence="8" type="primary">menA</name>
    <name evidence="10" type="ORF">Ga0074115_11655</name>
    <name evidence="11" type="ORF">Ga0076813_16478</name>
</gene>
<comment type="catalytic activity">
    <reaction evidence="8">
        <text>an all-trans-polyprenyl diphosphate + 1,4-dihydroxy-2-naphthoate + H(+) = a 2-demethylmenaquinol + CO2 + diphosphate</text>
        <dbReference type="Rhea" id="RHEA:26478"/>
        <dbReference type="Rhea" id="RHEA-COMP:9563"/>
        <dbReference type="Rhea" id="RHEA-COMP:9564"/>
        <dbReference type="ChEBI" id="CHEBI:11173"/>
        <dbReference type="ChEBI" id="CHEBI:15378"/>
        <dbReference type="ChEBI" id="CHEBI:16526"/>
        <dbReference type="ChEBI" id="CHEBI:33019"/>
        <dbReference type="ChEBI" id="CHEBI:55437"/>
        <dbReference type="ChEBI" id="CHEBI:58914"/>
        <dbReference type="EC" id="2.5.1.74"/>
    </reaction>
</comment>
<dbReference type="NCBIfam" id="NF004751">
    <property type="entry name" value="PRK06080.1-3"/>
    <property type="match status" value="1"/>
</dbReference>
<comment type="subcellular location">
    <subcellularLocation>
        <location evidence="8">Cell membrane</location>
        <topology evidence="8">Multi-pass membrane protein</topology>
    </subcellularLocation>
    <subcellularLocation>
        <location evidence="1">Membrane</location>
        <topology evidence="1">Multi-pass membrane protein</topology>
    </subcellularLocation>
</comment>
<sequence>MKRWLLAIRPKTLGISLVPVLVGSGLAWAETAQLHWPTALAALAGALLIQIGTNLHNDAADFERGADTAERIGPARATAQGWFSAAEVKRAAYFAFGLAFLIGLYLAWHGGWPIVLLGLASLAAGYAYTGGPRPIAYSASGELFVFLFFGLAAVLGSYYLQTMSLSFNAFAAAVAVGLLAAAVLLVNNYRDLETDERADKLTLAHYLGRAHARQLYALLLLLPFLLPLLAPQISPGGWLVLIALPLALRLLYRFISEPPGPAFNQILAQTAQLQLAYGLLLSGGLLL</sequence>
<dbReference type="UniPathway" id="UPA00079">
    <property type="reaction ID" value="UER00168"/>
</dbReference>
<dbReference type="NCBIfam" id="TIGR00751">
    <property type="entry name" value="menA"/>
    <property type="match status" value="1"/>
</dbReference>
<keyword evidence="7 8" id="KW-0472">Membrane</keyword>
<feature type="transmembrane region" description="Helical" evidence="8">
    <location>
        <begin position="91"/>
        <end position="108"/>
    </location>
</feature>
<dbReference type="CDD" id="cd13962">
    <property type="entry name" value="PT_UbiA_UBIAD1"/>
    <property type="match status" value="1"/>
</dbReference>